<dbReference type="Proteomes" id="UP001385809">
    <property type="component" value="Unassembled WGS sequence"/>
</dbReference>
<comment type="similarity">
    <text evidence="1">Belongs to the eukaryotic/archaeal PrmC-related family.</text>
</comment>
<dbReference type="PROSITE" id="PS00092">
    <property type="entry name" value="N6_MTASE"/>
    <property type="match status" value="1"/>
</dbReference>
<keyword evidence="4" id="KW-0949">S-adenosyl-L-methionine</keyword>
<protein>
    <submittedName>
        <fullName evidence="6">HemK2/MTQ2 family protein methyltransferase</fullName>
        <ecNumber evidence="6">2.1.1.-</ecNumber>
    </submittedName>
</protein>
<keyword evidence="3 6" id="KW-0808">Transferase</keyword>
<dbReference type="InterPro" id="IPR007848">
    <property type="entry name" value="Small_mtfrase_dom"/>
</dbReference>
<evidence type="ECO:0000313" key="6">
    <source>
        <dbReference type="EMBL" id="MEJ2866805.1"/>
    </source>
</evidence>
<dbReference type="GO" id="GO:0008168">
    <property type="term" value="F:methyltransferase activity"/>
    <property type="evidence" value="ECO:0007669"/>
    <property type="project" value="UniProtKB-KW"/>
</dbReference>
<dbReference type="EC" id="2.1.1.-" evidence="6"/>
<dbReference type="SUPFAM" id="SSF53335">
    <property type="entry name" value="S-adenosyl-L-methionine-dependent methyltransferases"/>
    <property type="match status" value="1"/>
</dbReference>
<proteinExistence type="inferred from homology"/>
<dbReference type="RefSeq" id="WP_337693418.1">
    <property type="nucleotide sequence ID" value="NZ_JBBEGN010000001.1"/>
</dbReference>
<keyword evidence="2 6" id="KW-0489">Methyltransferase</keyword>
<dbReference type="PANTHER" id="PTHR45875">
    <property type="entry name" value="METHYLTRANSFERASE N6AMT1"/>
    <property type="match status" value="1"/>
</dbReference>
<dbReference type="Gene3D" id="3.40.50.150">
    <property type="entry name" value="Vaccinia Virus protein VP39"/>
    <property type="match status" value="1"/>
</dbReference>
<evidence type="ECO:0000313" key="7">
    <source>
        <dbReference type="Proteomes" id="UP001385809"/>
    </source>
</evidence>
<dbReference type="EMBL" id="JBBEGN010000001">
    <property type="protein sequence ID" value="MEJ2866805.1"/>
    <property type="molecule type" value="Genomic_DNA"/>
</dbReference>
<dbReference type="Pfam" id="PF05175">
    <property type="entry name" value="MTS"/>
    <property type="match status" value="1"/>
</dbReference>
<evidence type="ECO:0000256" key="1">
    <source>
        <dbReference type="ARBA" id="ARBA00006149"/>
    </source>
</evidence>
<dbReference type="PANTHER" id="PTHR45875:SF1">
    <property type="entry name" value="METHYLTRANSFERASE N6AMT1"/>
    <property type="match status" value="1"/>
</dbReference>
<dbReference type="GO" id="GO:0032259">
    <property type="term" value="P:methylation"/>
    <property type="evidence" value="ECO:0007669"/>
    <property type="project" value="UniProtKB-KW"/>
</dbReference>
<evidence type="ECO:0000256" key="3">
    <source>
        <dbReference type="ARBA" id="ARBA00022679"/>
    </source>
</evidence>
<accession>A0ABU8MJJ2</accession>
<dbReference type="InterPro" id="IPR004557">
    <property type="entry name" value="PrmC-related"/>
</dbReference>
<organism evidence="6 7">
    <name type="scientific">Actinomycetospora aurantiaca</name>
    <dbReference type="NCBI Taxonomy" id="3129233"/>
    <lineage>
        <taxon>Bacteria</taxon>
        <taxon>Bacillati</taxon>
        <taxon>Actinomycetota</taxon>
        <taxon>Actinomycetes</taxon>
        <taxon>Pseudonocardiales</taxon>
        <taxon>Pseudonocardiaceae</taxon>
        <taxon>Actinomycetospora</taxon>
    </lineage>
</organism>
<dbReference type="CDD" id="cd02440">
    <property type="entry name" value="AdoMet_MTases"/>
    <property type="match status" value="1"/>
</dbReference>
<dbReference type="InterPro" id="IPR052190">
    <property type="entry name" value="Euk-Arch_PrmC-MTase"/>
</dbReference>
<comment type="caution">
    <text evidence="6">The sequence shown here is derived from an EMBL/GenBank/DDBJ whole genome shotgun (WGS) entry which is preliminary data.</text>
</comment>
<evidence type="ECO:0000256" key="4">
    <source>
        <dbReference type="ARBA" id="ARBA00022691"/>
    </source>
</evidence>
<feature type="domain" description="Methyltransferase small" evidence="5">
    <location>
        <begin position="50"/>
        <end position="143"/>
    </location>
</feature>
<evidence type="ECO:0000259" key="5">
    <source>
        <dbReference type="Pfam" id="PF05175"/>
    </source>
</evidence>
<dbReference type="InterPro" id="IPR002052">
    <property type="entry name" value="DNA_methylase_N6_adenine_CS"/>
</dbReference>
<name>A0ABU8MJJ2_9PSEU</name>
<evidence type="ECO:0000256" key="2">
    <source>
        <dbReference type="ARBA" id="ARBA00022603"/>
    </source>
</evidence>
<sequence>MSISLPPVRPDEAVVPVVPDVVVPIPAPDGLRPHLPVLRGPGVYPAQRDTWLLADVLQRELADAPRSRRRVLELCAGTGALSLVAAGVPGTDVTATDVSRRALLSAWTNARRLGRRVRLHRGDLAAPVVGKQFDLVVSNPPYVPAPDEALPTRGAMRAFDGGLDGRTVLDRVCDQAPAVLAPGGRLLLVHSAINGVAMTLRRLRAHGLDADVAARCEHPFGPVFTARAAMLEQRGLIAPGQRTEELVVVRARRPEGAGRAAA</sequence>
<dbReference type="NCBIfam" id="TIGR00537">
    <property type="entry name" value="hemK_rel_arch"/>
    <property type="match status" value="1"/>
</dbReference>
<reference evidence="6 7" key="1">
    <citation type="submission" date="2024-03" db="EMBL/GenBank/DDBJ databases">
        <title>Actinomycetospora sp. OC33-EN08, a novel actinomycete isolated from wild orchid (Aerides multiflora).</title>
        <authorList>
            <person name="Suriyachadkun C."/>
        </authorList>
    </citation>
    <scope>NUCLEOTIDE SEQUENCE [LARGE SCALE GENOMIC DNA]</scope>
    <source>
        <strain evidence="6 7">OC33-EN08</strain>
    </source>
</reference>
<dbReference type="InterPro" id="IPR029063">
    <property type="entry name" value="SAM-dependent_MTases_sf"/>
</dbReference>
<gene>
    <name evidence="6" type="ORF">WCD74_03455</name>
</gene>
<keyword evidence="7" id="KW-1185">Reference proteome</keyword>